<protein>
    <submittedName>
        <fullName evidence="2">FAD-dependent oxidoreductase LodB</fullName>
        <ecNumber evidence="2">1.-.-.-</ecNumber>
    </submittedName>
</protein>
<organism evidence="2 3">
    <name type="scientific">Rosistilla ulvae</name>
    <dbReference type="NCBI Taxonomy" id="1930277"/>
    <lineage>
        <taxon>Bacteria</taxon>
        <taxon>Pseudomonadati</taxon>
        <taxon>Planctomycetota</taxon>
        <taxon>Planctomycetia</taxon>
        <taxon>Pirellulales</taxon>
        <taxon>Pirellulaceae</taxon>
        <taxon>Rosistilla</taxon>
    </lineage>
</organism>
<dbReference type="EMBL" id="CP036261">
    <property type="protein sequence ID" value="QDS91184.1"/>
    <property type="molecule type" value="Genomic_DNA"/>
</dbReference>
<evidence type="ECO:0000259" key="1">
    <source>
        <dbReference type="Pfam" id="PF01494"/>
    </source>
</evidence>
<dbReference type="RefSeq" id="WP_145348865.1">
    <property type="nucleotide sequence ID" value="NZ_CP036261.1"/>
</dbReference>
<dbReference type="InterPro" id="IPR002938">
    <property type="entry name" value="FAD-bd"/>
</dbReference>
<dbReference type="EC" id="1.-.-.-" evidence="2"/>
<dbReference type="PRINTS" id="PR00411">
    <property type="entry name" value="PNDRDTASEI"/>
</dbReference>
<dbReference type="KEGG" id="ruv:EC9_54040"/>
<dbReference type="GO" id="GO:0071949">
    <property type="term" value="F:FAD binding"/>
    <property type="evidence" value="ECO:0007669"/>
    <property type="project" value="InterPro"/>
</dbReference>
<dbReference type="AlphaFoldDB" id="A0A517M8I4"/>
<dbReference type="Gene3D" id="3.50.50.60">
    <property type="entry name" value="FAD/NAD(P)-binding domain"/>
    <property type="match status" value="1"/>
</dbReference>
<dbReference type="OrthoDB" id="9806565at2"/>
<proteinExistence type="predicted"/>
<dbReference type="InterPro" id="IPR050816">
    <property type="entry name" value="Flavin-dep_Halogenase_NPB"/>
</dbReference>
<evidence type="ECO:0000313" key="2">
    <source>
        <dbReference type="EMBL" id="QDS91184.1"/>
    </source>
</evidence>
<reference evidence="2 3" key="1">
    <citation type="submission" date="2019-02" db="EMBL/GenBank/DDBJ databases">
        <title>Deep-cultivation of Planctomycetes and their phenomic and genomic characterization uncovers novel biology.</title>
        <authorList>
            <person name="Wiegand S."/>
            <person name="Jogler M."/>
            <person name="Boedeker C."/>
            <person name="Pinto D."/>
            <person name="Vollmers J."/>
            <person name="Rivas-Marin E."/>
            <person name="Kohn T."/>
            <person name="Peeters S.H."/>
            <person name="Heuer A."/>
            <person name="Rast P."/>
            <person name="Oberbeckmann S."/>
            <person name="Bunk B."/>
            <person name="Jeske O."/>
            <person name="Meyerdierks A."/>
            <person name="Storesund J.E."/>
            <person name="Kallscheuer N."/>
            <person name="Luecker S."/>
            <person name="Lage O.M."/>
            <person name="Pohl T."/>
            <person name="Merkel B.J."/>
            <person name="Hornburger P."/>
            <person name="Mueller R.-W."/>
            <person name="Bruemmer F."/>
            <person name="Labrenz M."/>
            <person name="Spormann A.M."/>
            <person name="Op den Camp H."/>
            <person name="Overmann J."/>
            <person name="Amann R."/>
            <person name="Jetten M.S.M."/>
            <person name="Mascher T."/>
            <person name="Medema M.H."/>
            <person name="Devos D.P."/>
            <person name="Kaster A.-K."/>
            <person name="Ovreas L."/>
            <person name="Rohde M."/>
            <person name="Galperin M.Y."/>
            <person name="Jogler C."/>
        </authorList>
    </citation>
    <scope>NUCLEOTIDE SEQUENCE [LARGE SCALE GENOMIC DNA]</scope>
    <source>
        <strain evidence="2 3">EC9</strain>
    </source>
</reference>
<dbReference type="SUPFAM" id="SSF51905">
    <property type="entry name" value="FAD/NAD(P)-binding domain"/>
    <property type="match status" value="1"/>
</dbReference>
<dbReference type="InterPro" id="IPR036188">
    <property type="entry name" value="FAD/NAD-bd_sf"/>
</dbReference>
<feature type="domain" description="FAD-binding" evidence="1">
    <location>
        <begin position="5"/>
        <end position="309"/>
    </location>
</feature>
<evidence type="ECO:0000313" key="3">
    <source>
        <dbReference type="Proteomes" id="UP000319557"/>
    </source>
</evidence>
<dbReference type="PANTHER" id="PTHR43747">
    <property type="entry name" value="FAD-BINDING PROTEIN"/>
    <property type="match status" value="1"/>
</dbReference>
<keyword evidence="2" id="KW-0560">Oxidoreductase</keyword>
<dbReference type="Pfam" id="PF01494">
    <property type="entry name" value="FAD_binding_3"/>
    <property type="match status" value="1"/>
</dbReference>
<name>A0A517M8I4_9BACT</name>
<sequence length="417" mass="46500">MKANYDVVVIGGGPGGSSAAALTAAAGHSTLLIERESMPRFHIGESLMPEVYWPLSRLGVIDRMDELGFQKKLSVQFVTNNGKESSPFYFRQHDPRESSSTWQVERSRFDQMLFERAAELGADCYDQTRLLDVEIDDNDCATGVRVRDAQGEEHRISCRVVVDATGLQSFIANKLGLKEINPDLKKAAIWGYWKDARRDDGENEGATIIMQTQNKDSWFWFIPLSNGITSIGCVGNNDYMLKQGLKPEAKYEHELSICPGLQDRLKGAEFQGEIRVAKEFSYTTTRHAGQGWVLIGDAFGFIDPIYSSGVYFALETGVRAADAINEGFAKQDLSGAQLAKWADDFKDGSSWIRKLVHAYYTNEFSFGRFMKAHPQHSGNLTDLLIGRIFHDQAGAIFDDMDAAIEADKRAAMSMREG</sequence>
<keyword evidence="3" id="KW-1185">Reference proteome</keyword>
<dbReference type="GO" id="GO:0016491">
    <property type="term" value="F:oxidoreductase activity"/>
    <property type="evidence" value="ECO:0007669"/>
    <property type="project" value="UniProtKB-KW"/>
</dbReference>
<dbReference type="PANTHER" id="PTHR43747:SF1">
    <property type="entry name" value="SLR1998 PROTEIN"/>
    <property type="match status" value="1"/>
</dbReference>
<accession>A0A517M8I4</accession>
<gene>
    <name evidence="2" type="primary">lodB</name>
    <name evidence="2" type="ORF">EC9_54040</name>
</gene>
<dbReference type="Proteomes" id="UP000319557">
    <property type="component" value="Chromosome"/>
</dbReference>